<reference evidence="1" key="1">
    <citation type="submission" date="2022-12" db="EMBL/GenBank/DDBJ databases">
        <title>Paraconexibacter alkalitolerans sp. nov. and Baekduia alba sp. nov., isolated from soil and emended description of the genera Paraconexibacter (Chun et al., 2020) and Baekduia (An et al., 2020).</title>
        <authorList>
            <person name="Vieira S."/>
            <person name="Huber K.J."/>
            <person name="Geppert A."/>
            <person name="Wolf J."/>
            <person name="Neumann-Schaal M."/>
            <person name="Muesken M."/>
            <person name="Overmann J."/>
        </authorList>
    </citation>
    <scope>NUCLEOTIDE SEQUENCE</scope>
    <source>
        <strain evidence="1">AEG42_29</strain>
    </source>
</reference>
<protein>
    <submittedName>
        <fullName evidence="1">Uncharacterized protein</fullName>
    </submittedName>
</protein>
<dbReference type="KEGG" id="parq:DSM112329_01051"/>
<dbReference type="EMBL" id="CP114014">
    <property type="protein sequence ID" value="XAY04221.1"/>
    <property type="molecule type" value="Genomic_DNA"/>
</dbReference>
<dbReference type="RefSeq" id="WP_354700764.1">
    <property type="nucleotide sequence ID" value="NZ_CP114014.1"/>
</dbReference>
<accession>A0AAU7ARV5</accession>
<proteinExistence type="predicted"/>
<name>A0AAU7ARV5_9ACTN</name>
<sequence>MPPLDDPQLALSVDRQVRVIVVEQRGTELRELAVGPLDERDARLLAALLLGRDATPADDGPWRGAVAGGTRTVQLHR</sequence>
<dbReference type="AlphaFoldDB" id="A0AAU7ARV5"/>
<evidence type="ECO:0000313" key="1">
    <source>
        <dbReference type="EMBL" id="XAY04221.1"/>
    </source>
</evidence>
<gene>
    <name evidence="1" type="ORF">DSM112329_01051</name>
</gene>
<organism evidence="1">
    <name type="scientific">Paraconexibacter sp. AEG42_29</name>
    <dbReference type="NCBI Taxonomy" id="2997339"/>
    <lineage>
        <taxon>Bacteria</taxon>
        <taxon>Bacillati</taxon>
        <taxon>Actinomycetota</taxon>
        <taxon>Thermoleophilia</taxon>
        <taxon>Solirubrobacterales</taxon>
        <taxon>Paraconexibacteraceae</taxon>
        <taxon>Paraconexibacter</taxon>
    </lineage>
</organism>